<protein>
    <submittedName>
        <fullName evidence="1">Uncharacterized protein</fullName>
    </submittedName>
</protein>
<dbReference type="RefSeq" id="WP_181538173.1">
    <property type="nucleotide sequence ID" value="NZ_JACDUU010000006.1"/>
</dbReference>
<keyword evidence="2" id="KW-1185">Reference proteome</keyword>
<comment type="caution">
    <text evidence="1">The sequence shown here is derived from an EMBL/GenBank/DDBJ whole genome shotgun (WGS) entry which is preliminary data.</text>
</comment>
<dbReference type="EMBL" id="JACDUU010000006">
    <property type="protein sequence ID" value="MBA2872416.1"/>
    <property type="molecule type" value="Genomic_DNA"/>
</dbReference>
<accession>A0A7V9Z1M1</accession>
<dbReference type="Proteomes" id="UP000580891">
    <property type="component" value="Unassembled WGS sequence"/>
</dbReference>
<organism evidence="1 2">
    <name type="scientific">[Anoxybacillus] calidus</name>
    <dbReference type="NCBI Taxonomy" id="575178"/>
    <lineage>
        <taxon>Bacteria</taxon>
        <taxon>Bacillati</taxon>
        <taxon>Bacillota</taxon>
        <taxon>Bacilli</taxon>
        <taxon>Bacillales</taxon>
        <taxon>Anoxybacillaceae</taxon>
        <taxon>Paranoxybacillus</taxon>
    </lineage>
</organism>
<reference evidence="1 2" key="1">
    <citation type="submission" date="2020-07" db="EMBL/GenBank/DDBJ databases">
        <title>Genomic Encyclopedia of Type Strains, Phase IV (KMG-IV): sequencing the most valuable type-strain genomes for metagenomic binning, comparative biology and taxonomic classification.</title>
        <authorList>
            <person name="Goeker M."/>
        </authorList>
    </citation>
    <scope>NUCLEOTIDE SEQUENCE [LARGE SCALE GENOMIC DNA]</scope>
    <source>
        <strain evidence="1 2">DSM 25220</strain>
    </source>
</reference>
<name>A0A7V9Z1M1_9BACL</name>
<evidence type="ECO:0000313" key="2">
    <source>
        <dbReference type="Proteomes" id="UP000580891"/>
    </source>
</evidence>
<evidence type="ECO:0000313" key="1">
    <source>
        <dbReference type="EMBL" id="MBA2872416.1"/>
    </source>
</evidence>
<gene>
    <name evidence="1" type="ORF">HNQ85_002725</name>
</gene>
<dbReference type="AlphaFoldDB" id="A0A7V9Z1M1"/>
<proteinExistence type="predicted"/>
<sequence>MNLPKAIHCNLTDEDMDIKQDLANATDRQKRIKEIYRLGLQAEKNGIYKKETEVKRAKCFNLAVPSKPKLYVK</sequence>